<protein>
    <submittedName>
        <fullName evidence="8">40S ribosomal protein S10</fullName>
    </submittedName>
</protein>
<dbReference type="Proteomes" id="UP001146793">
    <property type="component" value="Unassembled WGS sequence"/>
</dbReference>
<proteinExistence type="inferred from homology"/>
<keyword evidence="4 8" id="KW-0689">Ribosomal protein</keyword>
<evidence type="ECO:0000256" key="6">
    <source>
        <dbReference type="SAM" id="MobiDB-lite"/>
    </source>
</evidence>
<evidence type="ECO:0000313" key="9">
    <source>
        <dbReference type="Proteomes" id="UP001146793"/>
    </source>
</evidence>
<dbReference type="GO" id="GO:0003723">
    <property type="term" value="F:RNA binding"/>
    <property type="evidence" value="ECO:0007669"/>
    <property type="project" value="TreeGrafter"/>
</dbReference>
<gene>
    <name evidence="8" type="ORF">M0812_01985</name>
</gene>
<comment type="similarity">
    <text evidence="2">Belongs to the eukaryotic ribosomal protein eS10 family.</text>
</comment>
<feature type="compositionally biased region" description="Low complexity" evidence="6">
    <location>
        <begin position="152"/>
        <end position="177"/>
    </location>
</feature>
<dbReference type="PANTHER" id="PTHR12146:SF0">
    <property type="entry name" value="RIBOSOMAL PROTEIN S10"/>
    <property type="match status" value="1"/>
</dbReference>
<evidence type="ECO:0000256" key="1">
    <source>
        <dbReference type="ARBA" id="ARBA00004496"/>
    </source>
</evidence>
<evidence type="ECO:0000259" key="7">
    <source>
        <dbReference type="Pfam" id="PF03501"/>
    </source>
</evidence>
<dbReference type="GO" id="GO:0022627">
    <property type="term" value="C:cytosolic small ribosomal subunit"/>
    <property type="evidence" value="ECO:0007669"/>
    <property type="project" value="TreeGrafter"/>
</dbReference>
<dbReference type="Pfam" id="PF03501">
    <property type="entry name" value="S10_plectin"/>
    <property type="match status" value="1"/>
</dbReference>
<evidence type="ECO:0000256" key="2">
    <source>
        <dbReference type="ARBA" id="ARBA00007278"/>
    </source>
</evidence>
<dbReference type="InterPro" id="IPR005326">
    <property type="entry name" value="Plectin_eS10_N"/>
</dbReference>
<dbReference type="GO" id="GO:0003735">
    <property type="term" value="F:structural constituent of ribosome"/>
    <property type="evidence" value="ECO:0007669"/>
    <property type="project" value="TreeGrafter"/>
</dbReference>
<accession>A0AAV7Z1P6</accession>
<sequence length="183" mass="22031">MIIAKKDLKKVYTLFFKAGVFVCKKDPKKKHKETGLEGRAIYKIMKSLRSRGLIEEQFNWQYYYWRLNNEGIEYLREYLHFPQKKLFLTHTNQEKEEHHSEIKEEEEEVEAEEEEEEDPLEEEVEEEEEVSEEEVEGGERGRGRGFRGRGRGYQQRSEGGYRPRNFGGRGQQRYNQQRSEEKN</sequence>
<organism evidence="8 9">
    <name type="scientific">Anaeramoeba flamelloides</name>
    <dbReference type="NCBI Taxonomy" id="1746091"/>
    <lineage>
        <taxon>Eukaryota</taxon>
        <taxon>Metamonada</taxon>
        <taxon>Anaeramoebidae</taxon>
        <taxon>Anaeramoeba</taxon>
    </lineage>
</organism>
<reference evidence="8" key="1">
    <citation type="submission" date="2022-08" db="EMBL/GenBank/DDBJ databases">
        <title>Novel sulphate-reducing endosymbionts in the free-living metamonad Anaeramoeba.</title>
        <authorList>
            <person name="Jerlstrom-Hultqvist J."/>
            <person name="Cepicka I."/>
            <person name="Gallot-Lavallee L."/>
            <person name="Salas-Leiva D."/>
            <person name="Curtis B.A."/>
            <person name="Zahonova K."/>
            <person name="Pipaliya S."/>
            <person name="Dacks J."/>
            <person name="Roger A.J."/>
        </authorList>
    </citation>
    <scope>NUCLEOTIDE SEQUENCE</scope>
    <source>
        <strain evidence="8">Busselton2</strain>
    </source>
</reference>
<comment type="caution">
    <text evidence="8">The sequence shown here is derived from an EMBL/GenBank/DDBJ whole genome shotgun (WGS) entry which is preliminary data.</text>
</comment>
<feature type="compositionally biased region" description="Basic and acidic residues" evidence="6">
    <location>
        <begin position="92"/>
        <end position="102"/>
    </location>
</feature>
<feature type="region of interest" description="Disordered" evidence="6">
    <location>
        <begin position="92"/>
        <end position="183"/>
    </location>
</feature>
<name>A0AAV7Z1P6_9EUKA</name>
<dbReference type="EMBL" id="JANTQA010000042">
    <property type="protein sequence ID" value="KAJ3434861.1"/>
    <property type="molecule type" value="Genomic_DNA"/>
</dbReference>
<evidence type="ECO:0000256" key="3">
    <source>
        <dbReference type="ARBA" id="ARBA00022490"/>
    </source>
</evidence>
<keyword evidence="3" id="KW-0963">Cytoplasm</keyword>
<comment type="subcellular location">
    <subcellularLocation>
        <location evidence="1">Cytoplasm</location>
    </subcellularLocation>
</comment>
<evidence type="ECO:0000256" key="4">
    <source>
        <dbReference type="ARBA" id="ARBA00022980"/>
    </source>
</evidence>
<dbReference type="Gene3D" id="1.10.10.10">
    <property type="entry name" value="Winged helix-like DNA-binding domain superfamily/Winged helix DNA-binding domain"/>
    <property type="match status" value="1"/>
</dbReference>
<feature type="domain" description="Plectin/eS10 N-terminal" evidence="7">
    <location>
        <begin position="3"/>
        <end position="93"/>
    </location>
</feature>
<dbReference type="PANTHER" id="PTHR12146">
    <property type="entry name" value="40S RIBOSOMAL PROTEIN S10"/>
    <property type="match status" value="1"/>
</dbReference>
<evidence type="ECO:0000256" key="5">
    <source>
        <dbReference type="ARBA" id="ARBA00023274"/>
    </source>
</evidence>
<dbReference type="InterPro" id="IPR037447">
    <property type="entry name" value="Ribosomal_eS10"/>
</dbReference>
<dbReference type="InterPro" id="IPR036388">
    <property type="entry name" value="WH-like_DNA-bd_sf"/>
</dbReference>
<dbReference type="AlphaFoldDB" id="A0AAV7Z1P6"/>
<keyword evidence="5" id="KW-0687">Ribonucleoprotein</keyword>
<feature type="compositionally biased region" description="Acidic residues" evidence="6">
    <location>
        <begin position="103"/>
        <end position="136"/>
    </location>
</feature>
<evidence type="ECO:0000313" key="8">
    <source>
        <dbReference type="EMBL" id="KAJ3434861.1"/>
    </source>
</evidence>